<evidence type="ECO:0008006" key="11">
    <source>
        <dbReference type="Google" id="ProtNLM"/>
    </source>
</evidence>
<feature type="region of interest" description="Disordered" evidence="7">
    <location>
        <begin position="177"/>
        <end position="199"/>
    </location>
</feature>
<dbReference type="VEuPathDB" id="FungiDB:GGTG_02391"/>
<dbReference type="AlphaFoldDB" id="J3NM87"/>
<dbReference type="GeneID" id="20342849"/>
<reference evidence="8" key="3">
    <citation type="submission" date="2010-09" db="EMBL/GenBank/DDBJ databases">
        <title>Annotation of Gaeumannomyces graminis var. tritici R3-111a-1.</title>
        <authorList>
            <consortium name="The Broad Institute Genome Sequencing Platform"/>
            <person name="Ma L.-J."/>
            <person name="Dead R."/>
            <person name="Young S.K."/>
            <person name="Zeng Q."/>
            <person name="Gargeya S."/>
            <person name="Fitzgerald M."/>
            <person name="Haas B."/>
            <person name="Abouelleil A."/>
            <person name="Alvarado L."/>
            <person name="Arachchi H.M."/>
            <person name="Berlin A."/>
            <person name="Brown A."/>
            <person name="Chapman S.B."/>
            <person name="Chen Z."/>
            <person name="Dunbar C."/>
            <person name="Freedman E."/>
            <person name="Gearin G."/>
            <person name="Gellesch M."/>
            <person name="Goldberg J."/>
            <person name="Griggs A."/>
            <person name="Gujja S."/>
            <person name="Heiman D."/>
            <person name="Howarth C."/>
            <person name="Larson L."/>
            <person name="Lui A."/>
            <person name="MacDonald P.J.P."/>
            <person name="Mehta T."/>
            <person name="Montmayeur A."/>
            <person name="Murphy C."/>
            <person name="Neiman D."/>
            <person name="Pearson M."/>
            <person name="Priest M."/>
            <person name="Roberts A."/>
            <person name="Saif S."/>
            <person name="Shea T."/>
            <person name="Shenoy N."/>
            <person name="Sisk P."/>
            <person name="Stolte C."/>
            <person name="Sykes S."/>
            <person name="Yandava C."/>
            <person name="Wortman J."/>
            <person name="Nusbaum C."/>
            <person name="Birren B."/>
        </authorList>
    </citation>
    <scope>NUCLEOTIDE SEQUENCE</scope>
    <source>
        <strain evidence="8">R3-111a-1</strain>
    </source>
</reference>
<dbReference type="GO" id="GO:0045145">
    <property type="term" value="F:single-stranded DNA 5'-3' DNA exonuclease activity"/>
    <property type="evidence" value="ECO:0007669"/>
    <property type="project" value="InterPro"/>
</dbReference>
<dbReference type="GO" id="GO:0005739">
    <property type="term" value="C:mitochondrion"/>
    <property type="evidence" value="ECO:0007669"/>
    <property type="project" value="TreeGrafter"/>
</dbReference>
<keyword evidence="4" id="KW-0411">Iron-sulfur</keyword>
<feature type="region of interest" description="Disordered" evidence="7">
    <location>
        <begin position="30"/>
        <end position="76"/>
    </location>
</feature>
<keyword evidence="5" id="KW-0540">Nuclease</keyword>
<keyword evidence="4" id="KW-0004">4Fe-4S</keyword>
<evidence type="ECO:0000256" key="4">
    <source>
        <dbReference type="ARBA" id="ARBA00022485"/>
    </source>
</evidence>
<dbReference type="GO" id="GO:0005634">
    <property type="term" value="C:nucleus"/>
    <property type="evidence" value="ECO:0007669"/>
    <property type="project" value="TreeGrafter"/>
</dbReference>
<dbReference type="PANTHER" id="PTHR14464">
    <property type="entry name" value="EXONUCLEASE V"/>
    <property type="match status" value="1"/>
</dbReference>
<reference evidence="9" key="5">
    <citation type="submission" date="2018-04" db="UniProtKB">
        <authorList>
            <consortium name="EnsemblFungi"/>
        </authorList>
    </citation>
    <scope>IDENTIFICATION</scope>
    <source>
        <strain evidence="9">R3-111a-1</strain>
    </source>
</reference>
<keyword evidence="10" id="KW-1185">Reference proteome</keyword>
<gene>
    <name evidence="9" type="primary">20342849</name>
    <name evidence="8" type="ORF">GGTG_02391</name>
</gene>
<evidence type="ECO:0000256" key="7">
    <source>
        <dbReference type="SAM" id="MobiDB-lite"/>
    </source>
</evidence>
<feature type="compositionally biased region" description="Polar residues" evidence="7">
    <location>
        <begin position="98"/>
        <end position="110"/>
    </location>
</feature>
<organism evidence="8">
    <name type="scientific">Gaeumannomyces tritici (strain R3-111a-1)</name>
    <name type="common">Wheat and barley take-all root rot fungus</name>
    <name type="synonym">Gaeumannomyces graminis var. tritici</name>
    <dbReference type="NCBI Taxonomy" id="644352"/>
    <lineage>
        <taxon>Eukaryota</taxon>
        <taxon>Fungi</taxon>
        <taxon>Dikarya</taxon>
        <taxon>Ascomycota</taxon>
        <taxon>Pezizomycotina</taxon>
        <taxon>Sordariomycetes</taxon>
        <taxon>Sordariomycetidae</taxon>
        <taxon>Magnaporthales</taxon>
        <taxon>Magnaporthaceae</taxon>
        <taxon>Gaeumannomyces</taxon>
    </lineage>
</organism>
<feature type="region of interest" description="Disordered" evidence="7">
    <location>
        <begin position="429"/>
        <end position="449"/>
    </location>
</feature>
<reference evidence="8" key="2">
    <citation type="submission" date="2010-07" db="EMBL/GenBank/DDBJ databases">
        <authorList>
            <consortium name="The Broad Institute Genome Sequencing Platform"/>
            <consortium name="Broad Institute Genome Sequencing Center for Infectious Disease"/>
            <person name="Ma L.-J."/>
            <person name="Dead R."/>
            <person name="Young S."/>
            <person name="Zeng Q."/>
            <person name="Koehrsen M."/>
            <person name="Alvarado L."/>
            <person name="Berlin A."/>
            <person name="Chapman S.B."/>
            <person name="Chen Z."/>
            <person name="Freedman E."/>
            <person name="Gellesch M."/>
            <person name="Goldberg J."/>
            <person name="Griggs A."/>
            <person name="Gujja S."/>
            <person name="Heilman E.R."/>
            <person name="Heiman D."/>
            <person name="Hepburn T."/>
            <person name="Howarth C."/>
            <person name="Jen D."/>
            <person name="Larson L."/>
            <person name="Mehta T."/>
            <person name="Neiman D."/>
            <person name="Pearson M."/>
            <person name="Roberts A."/>
            <person name="Saif S."/>
            <person name="Shea T."/>
            <person name="Shenoy N."/>
            <person name="Sisk P."/>
            <person name="Stolte C."/>
            <person name="Sykes S."/>
            <person name="Walk T."/>
            <person name="White J."/>
            <person name="Yandava C."/>
            <person name="Haas B."/>
            <person name="Nusbaum C."/>
            <person name="Birren B."/>
        </authorList>
    </citation>
    <scope>NUCLEOTIDE SEQUENCE</scope>
    <source>
        <strain evidence="8">R3-111a-1</strain>
    </source>
</reference>
<dbReference type="GO" id="GO:0051539">
    <property type="term" value="F:4 iron, 4 sulfur cluster binding"/>
    <property type="evidence" value="ECO:0007669"/>
    <property type="project" value="UniProtKB-KW"/>
</dbReference>
<evidence type="ECO:0000256" key="1">
    <source>
        <dbReference type="ARBA" id="ARBA00001966"/>
    </source>
</evidence>
<dbReference type="PANTHER" id="PTHR14464:SF4">
    <property type="entry name" value="EXONUCLEASE V"/>
    <property type="match status" value="1"/>
</dbReference>
<dbReference type="EnsemblFungi" id="EJT82418">
    <property type="protein sequence ID" value="EJT82418"/>
    <property type="gene ID" value="GGTG_02391"/>
</dbReference>
<proteinExistence type="inferred from homology"/>
<feature type="compositionally biased region" description="Low complexity" evidence="7">
    <location>
        <begin position="181"/>
        <end position="194"/>
    </location>
</feature>
<evidence type="ECO:0000256" key="2">
    <source>
        <dbReference type="ARBA" id="ARBA00009797"/>
    </source>
</evidence>
<dbReference type="EMBL" id="GL385395">
    <property type="protein sequence ID" value="EJT82418.1"/>
    <property type="molecule type" value="Genomic_DNA"/>
</dbReference>
<keyword evidence="4" id="KW-0479">Metal-binding</keyword>
<evidence type="ECO:0000256" key="3">
    <source>
        <dbReference type="ARBA" id="ARBA00011245"/>
    </source>
</evidence>
<evidence type="ECO:0000313" key="8">
    <source>
        <dbReference type="EMBL" id="EJT82418.1"/>
    </source>
</evidence>
<sequence>MALASATHSNDEYGWDLSREEEEELFATIEETTFAPTNVIATPRNPVHRAADSPGSGGSSSTARTALRRPIARLPSTAPAEAYALRADIHAAFPRSPRTVTITDNDSVSEIESLGRRSPHGHGEDTPAHSRSVVYRGSRQARESPEDDEPLSPGSYVAEDVSYPDLTRALSAFDSASNRKAGPAAGPDADGGPPNEKKRSPLALLRTFPRKPFSVSDFSSAAWCEQQYAYTLFRMGGRKPRTEAMKRGTRVHEKLEREVHTTVRVEILSREDAFGLKIWNLVQGLRTLRDTGLTRELEVWGLVDGHVVNGIIDGLSEGNPDPEFEEEIYSSQGSSSQASQTARKVWVFEVKTRARRSVPSMSHMRPSMIQLFLYHRFLSQMVDGKVDFLHVYRRYGLDPDKPFSDTFLAEIGSLHDEVFFDASPVPLSPGSETDSIGTAGNGSTKSSNQLRYSTLRQLTALLKDELRQTFPDGSHTLGPFVTIEYRYHGKEPVVPTVEAEDLIDKGLRKKHRKKRVADEEQDAEHWIEHRRFHMNNEKLDNWLEGHMQWWRGERDAVGVSIEDADKCRSCQFSEDCGWVADMHKKAVTQAKENKKTAEAGKERLARRG</sequence>
<feature type="compositionally biased region" description="Basic and acidic residues" evidence="7">
    <location>
        <begin position="591"/>
        <end position="608"/>
    </location>
</feature>
<dbReference type="Pfam" id="PF09810">
    <property type="entry name" value="Exo5"/>
    <property type="match status" value="1"/>
</dbReference>
<dbReference type="InterPro" id="IPR019190">
    <property type="entry name" value="EXOV"/>
</dbReference>
<keyword evidence="6" id="KW-0269">Exonuclease</keyword>
<reference evidence="10" key="1">
    <citation type="submission" date="2010-07" db="EMBL/GenBank/DDBJ databases">
        <title>The genome sequence of Gaeumannomyces graminis var. tritici strain R3-111a-1.</title>
        <authorList>
            <consortium name="The Broad Institute Genome Sequencing Platform"/>
            <person name="Ma L.-J."/>
            <person name="Dead R."/>
            <person name="Young S."/>
            <person name="Zeng Q."/>
            <person name="Koehrsen M."/>
            <person name="Alvarado L."/>
            <person name="Berlin A."/>
            <person name="Chapman S.B."/>
            <person name="Chen Z."/>
            <person name="Freedman E."/>
            <person name="Gellesch M."/>
            <person name="Goldberg J."/>
            <person name="Griggs A."/>
            <person name="Gujja S."/>
            <person name="Heilman E.R."/>
            <person name="Heiman D."/>
            <person name="Hepburn T."/>
            <person name="Howarth C."/>
            <person name="Jen D."/>
            <person name="Larson L."/>
            <person name="Mehta T."/>
            <person name="Neiman D."/>
            <person name="Pearson M."/>
            <person name="Roberts A."/>
            <person name="Saif S."/>
            <person name="Shea T."/>
            <person name="Shenoy N."/>
            <person name="Sisk P."/>
            <person name="Stolte C."/>
            <person name="Sykes S."/>
            <person name="Walk T."/>
            <person name="White J."/>
            <person name="Yandava C."/>
            <person name="Haas B."/>
            <person name="Nusbaum C."/>
            <person name="Birren B."/>
        </authorList>
    </citation>
    <scope>NUCLEOTIDE SEQUENCE [LARGE SCALE GENOMIC DNA]</scope>
    <source>
        <strain evidence="10">R3-111a-1</strain>
    </source>
</reference>
<keyword evidence="6" id="KW-0378">Hydrolase</keyword>
<name>J3NM87_GAET3</name>
<dbReference type="GO" id="GO:0036297">
    <property type="term" value="P:interstrand cross-link repair"/>
    <property type="evidence" value="ECO:0007669"/>
    <property type="project" value="TreeGrafter"/>
</dbReference>
<dbReference type="Proteomes" id="UP000006039">
    <property type="component" value="Unassembled WGS sequence"/>
</dbReference>
<evidence type="ECO:0000313" key="10">
    <source>
        <dbReference type="Proteomes" id="UP000006039"/>
    </source>
</evidence>
<feature type="region of interest" description="Disordered" evidence="7">
    <location>
        <begin position="94"/>
        <end position="158"/>
    </location>
</feature>
<protein>
    <recommendedName>
        <fullName evidence="11">Exonuclease V</fullName>
    </recommendedName>
</protein>
<feature type="region of interest" description="Disordered" evidence="7">
    <location>
        <begin position="588"/>
        <end position="608"/>
    </location>
</feature>
<reference evidence="9" key="4">
    <citation type="journal article" date="2015" name="G3 (Bethesda)">
        <title>Genome sequences of three phytopathogenic species of the Magnaporthaceae family of fungi.</title>
        <authorList>
            <person name="Okagaki L.H."/>
            <person name="Nunes C.C."/>
            <person name="Sailsbery J."/>
            <person name="Clay B."/>
            <person name="Brown D."/>
            <person name="John T."/>
            <person name="Oh Y."/>
            <person name="Young N."/>
            <person name="Fitzgerald M."/>
            <person name="Haas B.J."/>
            <person name="Zeng Q."/>
            <person name="Young S."/>
            <person name="Adiconis X."/>
            <person name="Fan L."/>
            <person name="Levin J.Z."/>
            <person name="Mitchell T.K."/>
            <person name="Okubara P.A."/>
            <person name="Farman M.L."/>
            <person name="Kohn L.M."/>
            <person name="Birren B."/>
            <person name="Ma L.-J."/>
            <person name="Dean R.A."/>
        </authorList>
    </citation>
    <scope>NUCLEOTIDE SEQUENCE</scope>
    <source>
        <strain evidence="9">R3-111a-1</strain>
    </source>
</reference>
<evidence type="ECO:0000256" key="6">
    <source>
        <dbReference type="ARBA" id="ARBA00022839"/>
    </source>
</evidence>
<feature type="compositionally biased region" description="Polar residues" evidence="7">
    <location>
        <begin position="430"/>
        <end position="449"/>
    </location>
</feature>
<keyword evidence="4" id="KW-0408">Iron</keyword>
<accession>J3NM87</accession>
<comment type="cofactor">
    <cofactor evidence="1">
        <name>[4Fe-4S] cluster</name>
        <dbReference type="ChEBI" id="CHEBI:49883"/>
    </cofactor>
</comment>
<dbReference type="OrthoDB" id="354769at2759"/>
<dbReference type="RefSeq" id="XP_009218427.1">
    <property type="nucleotide sequence ID" value="XM_009220163.1"/>
</dbReference>
<comment type="similarity">
    <text evidence="2">Belongs to the EXO5 family.</text>
</comment>
<evidence type="ECO:0000313" key="9">
    <source>
        <dbReference type="EnsemblFungi" id="EJT82418"/>
    </source>
</evidence>
<dbReference type="eggNOG" id="KOG4760">
    <property type="taxonomic scope" value="Eukaryota"/>
</dbReference>
<dbReference type="HOGENOM" id="CLU_013225_1_2_1"/>
<evidence type="ECO:0000256" key="5">
    <source>
        <dbReference type="ARBA" id="ARBA00022722"/>
    </source>
</evidence>
<comment type="subunit">
    <text evidence="3">Monomer.</text>
</comment>